<dbReference type="Proteomes" id="UP000190959">
    <property type="component" value="Unassembled WGS sequence"/>
</dbReference>
<dbReference type="Gene3D" id="3.90.550.10">
    <property type="entry name" value="Spore Coat Polysaccharide Biosynthesis Protein SpsA, Chain A"/>
    <property type="match status" value="1"/>
</dbReference>
<name>A0A1S9N1F2_CLOBE</name>
<accession>A0A1S9N1F2</accession>
<feature type="binding site" evidence="8">
    <location>
        <position position="100"/>
    </location>
    <ligand>
        <name>GTP</name>
        <dbReference type="ChEBI" id="CHEBI:37565"/>
    </ligand>
</feature>
<evidence type="ECO:0000256" key="1">
    <source>
        <dbReference type="ARBA" id="ARBA00022490"/>
    </source>
</evidence>
<comment type="caution">
    <text evidence="8">Lacks conserved residue(s) required for the propagation of feature annotation.</text>
</comment>
<evidence type="ECO:0000256" key="8">
    <source>
        <dbReference type="HAMAP-Rule" id="MF_00316"/>
    </source>
</evidence>
<feature type="binding site" evidence="8">
    <location>
        <begin position="12"/>
        <end position="14"/>
    </location>
    <ligand>
        <name>GTP</name>
        <dbReference type="ChEBI" id="CHEBI:37565"/>
    </ligand>
</feature>
<keyword evidence="1 8" id="KW-0963">Cytoplasm</keyword>
<keyword evidence="3 8" id="KW-0479">Metal-binding</keyword>
<keyword evidence="2 8" id="KW-0808">Transferase</keyword>
<proteinExistence type="inferred from homology"/>
<dbReference type="InterPro" id="IPR013482">
    <property type="entry name" value="Molybde_CF_guanTrfase"/>
</dbReference>
<sequence length="202" mass="23297">MNVEIFKTAVILAGGKSSRMGFDKQFLRINEVRIMEKLIHELSKEFEDIIIVTNKPEEYKTAENGIRITSDEIKEIGPLSGIYGGLKESRSKYAYFIACDMPNVNLNYIKYIKKVLTNSKANACVAKREGKLEPFNAFYSVDILPKIEKLITLNRRSIAGLIDIIEPIFIEENVLKKYDYSFDMFINLNSKEDLEVYIDKQF</sequence>
<dbReference type="GO" id="GO:0046872">
    <property type="term" value="F:metal ion binding"/>
    <property type="evidence" value="ECO:0007669"/>
    <property type="project" value="UniProtKB-KW"/>
</dbReference>
<dbReference type="RefSeq" id="WP_078117255.1">
    <property type="nucleotide sequence ID" value="NZ_JAEVFY010000033.1"/>
</dbReference>
<dbReference type="SUPFAM" id="SSF53448">
    <property type="entry name" value="Nucleotide-diphospho-sugar transferases"/>
    <property type="match status" value="1"/>
</dbReference>
<protein>
    <recommendedName>
        <fullName evidence="8">Probable molybdenum cofactor guanylyltransferase</fullName>
        <shortName evidence="8">MoCo guanylyltransferase</shortName>
        <ecNumber evidence="8">2.7.7.77</ecNumber>
    </recommendedName>
    <alternativeName>
        <fullName evidence="8">GTP:molybdopterin guanylyltransferase</fullName>
    </alternativeName>
    <alternativeName>
        <fullName evidence="8">Mo-MPT guanylyltransferase</fullName>
    </alternativeName>
    <alternativeName>
        <fullName evidence="8">Molybdopterin guanylyltransferase</fullName>
    </alternativeName>
    <alternativeName>
        <fullName evidence="8">Molybdopterin-guanine dinucleotide synthase</fullName>
        <shortName evidence="8">MGD synthase</shortName>
    </alternativeName>
</protein>
<evidence type="ECO:0000256" key="5">
    <source>
        <dbReference type="ARBA" id="ARBA00022842"/>
    </source>
</evidence>
<dbReference type="GO" id="GO:0005525">
    <property type="term" value="F:GTP binding"/>
    <property type="evidence" value="ECO:0007669"/>
    <property type="project" value="UniProtKB-UniRule"/>
</dbReference>
<dbReference type="PANTHER" id="PTHR19136">
    <property type="entry name" value="MOLYBDENUM COFACTOR GUANYLYLTRANSFERASE"/>
    <property type="match status" value="1"/>
</dbReference>
<organism evidence="10 11">
    <name type="scientific">Clostridium beijerinckii</name>
    <name type="common">Clostridium MP</name>
    <dbReference type="NCBI Taxonomy" id="1520"/>
    <lineage>
        <taxon>Bacteria</taxon>
        <taxon>Bacillati</taxon>
        <taxon>Bacillota</taxon>
        <taxon>Clostridia</taxon>
        <taxon>Eubacteriales</taxon>
        <taxon>Clostridiaceae</taxon>
        <taxon>Clostridium</taxon>
    </lineage>
</organism>
<evidence type="ECO:0000256" key="2">
    <source>
        <dbReference type="ARBA" id="ARBA00022679"/>
    </source>
</evidence>
<keyword evidence="5 8" id="KW-0460">Magnesium</keyword>
<dbReference type="EC" id="2.7.7.77" evidence="8"/>
<keyword evidence="4 8" id="KW-0547">Nucleotide-binding</keyword>
<comment type="cofactor">
    <cofactor evidence="8">
        <name>Mg(2+)</name>
        <dbReference type="ChEBI" id="CHEBI:18420"/>
    </cofactor>
</comment>
<keyword evidence="6 8" id="KW-0342">GTP-binding</keyword>
<comment type="caution">
    <text evidence="10">The sequence shown here is derived from an EMBL/GenBank/DDBJ whole genome shotgun (WGS) entry which is preliminary data.</text>
</comment>
<comment type="domain">
    <text evidence="8">The N-terminal domain determines nucleotide recognition and specific binding, while the C-terminal domain determines the specific binding to the target protein.</text>
</comment>
<comment type="catalytic activity">
    <reaction evidence="8">
        <text>Mo-molybdopterin + GTP + H(+) = Mo-molybdopterin guanine dinucleotide + diphosphate</text>
        <dbReference type="Rhea" id="RHEA:34243"/>
        <dbReference type="ChEBI" id="CHEBI:15378"/>
        <dbReference type="ChEBI" id="CHEBI:33019"/>
        <dbReference type="ChEBI" id="CHEBI:37565"/>
        <dbReference type="ChEBI" id="CHEBI:71302"/>
        <dbReference type="ChEBI" id="CHEBI:71310"/>
        <dbReference type="EC" id="2.7.7.77"/>
    </reaction>
</comment>
<evidence type="ECO:0000256" key="7">
    <source>
        <dbReference type="ARBA" id="ARBA00023150"/>
    </source>
</evidence>
<dbReference type="InterPro" id="IPR029044">
    <property type="entry name" value="Nucleotide-diphossugar_trans"/>
</dbReference>
<gene>
    <name evidence="8" type="primary">mobA</name>
    <name evidence="10" type="ORF">CBEIBR21_23185</name>
</gene>
<evidence type="ECO:0000256" key="3">
    <source>
        <dbReference type="ARBA" id="ARBA00022723"/>
    </source>
</evidence>
<comment type="similarity">
    <text evidence="8">Belongs to the MobA family.</text>
</comment>
<dbReference type="InterPro" id="IPR025877">
    <property type="entry name" value="MobA-like_NTP_Trfase"/>
</dbReference>
<dbReference type="Pfam" id="PF12804">
    <property type="entry name" value="NTP_transf_3"/>
    <property type="match status" value="1"/>
</dbReference>
<dbReference type="CDD" id="cd02503">
    <property type="entry name" value="MobA"/>
    <property type="match status" value="1"/>
</dbReference>
<dbReference type="HAMAP" id="MF_00316">
    <property type="entry name" value="MobA"/>
    <property type="match status" value="1"/>
</dbReference>
<dbReference type="EMBL" id="MWMH01000010">
    <property type="protein sequence ID" value="OOP71173.1"/>
    <property type="molecule type" value="Genomic_DNA"/>
</dbReference>
<comment type="subcellular location">
    <subcellularLocation>
        <location evidence="8">Cytoplasm</location>
    </subcellularLocation>
</comment>
<dbReference type="PANTHER" id="PTHR19136:SF81">
    <property type="entry name" value="MOLYBDENUM COFACTOR GUANYLYLTRANSFERASE"/>
    <property type="match status" value="1"/>
</dbReference>
<evidence type="ECO:0000313" key="10">
    <source>
        <dbReference type="EMBL" id="OOP71173.1"/>
    </source>
</evidence>
<keyword evidence="7 8" id="KW-0501">Molybdenum cofactor biosynthesis</keyword>
<feature type="binding site" evidence="8">
    <location>
        <position position="71"/>
    </location>
    <ligand>
        <name>GTP</name>
        <dbReference type="ChEBI" id="CHEBI:37565"/>
    </ligand>
</feature>
<evidence type="ECO:0000256" key="4">
    <source>
        <dbReference type="ARBA" id="ARBA00022741"/>
    </source>
</evidence>
<dbReference type="GO" id="GO:0006777">
    <property type="term" value="P:Mo-molybdopterin cofactor biosynthetic process"/>
    <property type="evidence" value="ECO:0007669"/>
    <property type="project" value="UniProtKB-KW"/>
</dbReference>
<evidence type="ECO:0000259" key="9">
    <source>
        <dbReference type="Pfam" id="PF12804"/>
    </source>
</evidence>
<keyword evidence="10" id="KW-0548">Nucleotidyltransferase</keyword>
<evidence type="ECO:0000313" key="11">
    <source>
        <dbReference type="Proteomes" id="UP000190959"/>
    </source>
</evidence>
<dbReference type="GO" id="GO:0061603">
    <property type="term" value="F:molybdenum cofactor guanylyltransferase activity"/>
    <property type="evidence" value="ECO:0007669"/>
    <property type="project" value="UniProtKB-EC"/>
</dbReference>
<dbReference type="GO" id="GO:0005737">
    <property type="term" value="C:cytoplasm"/>
    <property type="evidence" value="ECO:0007669"/>
    <property type="project" value="UniProtKB-SubCell"/>
</dbReference>
<reference evidence="10 11" key="1">
    <citation type="submission" date="2017-02" db="EMBL/GenBank/DDBJ databases">
        <title>Genome sequence of Clostridium beijerinckii Br21.</title>
        <authorList>
            <person name="Fonseca B.C."/>
            <person name="Guazzaroni M.E."/>
            <person name="Riano-Pachon D.M."/>
            <person name="Reginatto V."/>
        </authorList>
    </citation>
    <scope>NUCLEOTIDE SEQUENCE [LARGE SCALE GENOMIC DNA]</scope>
    <source>
        <strain evidence="10 11">Br21</strain>
    </source>
</reference>
<evidence type="ECO:0000256" key="6">
    <source>
        <dbReference type="ARBA" id="ARBA00023134"/>
    </source>
</evidence>
<dbReference type="AlphaFoldDB" id="A0A1S9N1F2"/>
<comment type="function">
    <text evidence="8">Transfers a GMP moiety from GTP to Mo-molybdopterin (Mo-MPT) cofactor (Moco or molybdenum cofactor) to form Mo-molybdopterin guanine dinucleotide (Mo-MGD) cofactor.</text>
</comment>
<feature type="domain" description="MobA-like NTP transferase" evidence="9">
    <location>
        <begin position="9"/>
        <end position="151"/>
    </location>
</feature>
<feature type="binding site" evidence="8">
    <location>
        <position position="24"/>
    </location>
    <ligand>
        <name>GTP</name>
        <dbReference type="ChEBI" id="CHEBI:37565"/>
    </ligand>
</feature>
<feature type="binding site" evidence="8">
    <location>
        <position position="100"/>
    </location>
    <ligand>
        <name>Mg(2+)</name>
        <dbReference type="ChEBI" id="CHEBI:18420"/>
    </ligand>
</feature>